<gene>
    <name evidence="1" type="ORF">POCULU_LOCUS1653</name>
</gene>
<proteinExistence type="predicted"/>
<dbReference type="EMBL" id="CAJVPJ010000131">
    <property type="protein sequence ID" value="CAG8482987.1"/>
    <property type="molecule type" value="Genomic_DNA"/>
</dbReference>
<name>A0A9N8ZBV1_9GLOM</name>
<protein>
    <submittedName>
        <fullName evidence="1">91_t:CDS:1</fullName>
    </submittedName>
</protein>
<dbReference type="AlphaFoldDB" id="A0A9N8ZBV1"/>
<reference evidence="1" key="1">
    <citation type="submission" date="2021-06" db="EMBL/GenBank/DDBJ databases">
        <authorList>
            <person name="Kallberg Y."/>
            <person name="Tangrot J."/>
            <person name="Rosling A."/>
        </authorList>
    </citation>
    <scope>NUCLEOTIDE SEQUENCE</scope>
    <source>
        <strain evidence="1">IA702</strain>
    </source>
</reference>
<comment type="caution">
    <text evidence="1">The sequence shown here is derived from an EMBL/GenBank/DDBJ whole genome shotgun (WGS) entry which is preliminary data.</text>
</comment>
<sequence>MIVKVLNTDCHNLYANALNVLPGVPTKMPPKKRLASDSGTASTAASDRHFGIEVFFLEKIVSTKLRYKNTKVGGKFQLKKEWV</sequence>
<dbReference type="Proteomes" id="UP000789572">
    <property type="component" value="Unassembled WGS sequence"/>
</dbReference>
<organism evidence="1 2">
    <name type="scientific">Paraglomus occultum</name>
    <dbReference type="NCBI Taxonomy" id="144539"/>
    <lineage>
        <taxon>Eukaryota</taxon>
        <taxon>Fungi</taxon>
        <taxon>Fungi incertae sedis</taxon>
        <taxon>Mucoromycota</taxon>
        <taxon>Glomeromycotina</taxon>
        <taxon>Glomeromycetes</taxon>
        <taxon>Paraglomerales</taxon>
        <taxon>Paraglomeraceae</taxon>
        <taxon>Paraglomus</taxon>
    </lineage>
</organism>
<keyword evidence="2" id="KW-1185">Reference proteome</keyword>
<accession>A0A9N8ZBV1</accession>
<evidence type="ECO:0000313" key="1">
    <source>
        <dbReference type="EMBL" id="CAG8482987.1"/>
    </source>
</evidence>
<evidence type="ECO:0000313" key="2">
    <source>
        <dbReference type="Proteomes" id="UP000789572"/>
    </source>
</evidence>